<organism evidence="19 20">
    <name type="scientific">Trinickia soli</name>
    <dbReference type="NCBI Taxonomy" id="380675"/>
    <lineage>
        <taxon>Bacteria</taxon>
        <taxon>Pseudomonadati</taxon>
        <taxon>Pseudomonadota</taxon>
        <taxon>Betaproteobacteria</taxon>
        <taxon>Burkholderiales</taxon>
        <taxon>Burkholderiaceae</taxon>
        <taxon>Trinickia</taxon>
    </lineage>
</organism>
<keyword evidence="4 16" id="KW-0132">Cell division</keyword>
<dbReference type="InterPro" id="IPR037532">
    <property type="entry name" value="FtsI_transpept"/>
</dbReference>
<evidence type="ECO:0000259" key="18">
    <source>
        <dbReference type="Pfam" id="PF03717"/>
    </source>
</evidence>
<reference evidence="19 20" key="1">
    <citation type="submission" date="2018-01" db="EMBL/GenBank/DDBJ databases">
        <title>Whole genome analyses suggest that Burkholderia sensu lato contains two further novel genera in the rhizoxinica-symbiotica group Mycetohabitans gen. nov., and Trinickia gen. nov.: implications for the evolution of diazotrophy and nodulation in the Burkholderiaceae.</title>
        <authorList>
            <person name="Estrada-de los Santos P."/>
            <person name="Palmer M."/>
            <person name="Chavez-Ramirez B."/>
            <person name="Beukes C."/>
            <person name="Steenkamp E.T."/>
            <person name="Hirsch A.M."/>
            <person name="Manyaka P."/>
            <person name="Maluk M."/>
            <person name="Lafos M."/>
            <person name="Crook M."/>
            <person name="Gross E."/>
            <person name="Simon M.F."/>
            <person name="Bueno dos Reis Junior F."/>
            <person name="Poole P.S."/>
            <person name="Venter S.N."/>
            <person name="James E.K."/>
        </authorList>
    </citation>
    <scope>NUCLEOTIDE SEQUENCE [LARGE SCALE GENOMIC DNA]</scope>
    <source>
        <strain evidence="19 20">GP25-8</strain>
    </source>
</reference>
<evidence type="ECO:0000313" key="20">
    <source>
        <dbReference type="Proteomes" id="UP000235347"/>
    </source>
</evidence>
<evidence type="ECO:0000256" key="14">
    <source>
        <dbReference type="ARBA" id="ARBA00023306"/>
    </source>
</evidence>
<comment type="similarity">
    <text evidence="16">Belongs to the transpeptidase family. FtsI subfamily.</text>
</comment>
<evidence type="ECO:0000313" key="19">
    <source>
        <dbReference type="EMBL" id="PMS21452.1"/>
    </source>
</evidence>
<evidence type="ECO:0000256" key="16">
    <source>
        <dbReference type="HAMAP-Rule" id="MF_02080"/>
    </source>
</evidence>
<keyword evidence="9 16" id="KW-0133">Cell shape</keyword>
<keyword evidence="11 16" id="KW-1133">Transmembrane helix</keyword>
<dbReference type="GO" id="GO:0006508">
    <property type="term" value="P:proteolysis"/>
    <property type="evidence" value="ECO:0007669"/>
    <property type="project" value="UniProtKB-KW"/>
</dbReference>
<keyword evidence="5 16" id="KW-0121">Carboxypeptidase</keyword>
<dbReference type="HAMAP" id="MF_02080">
    <property type="entry name" value="FtsI_transpept"/>
    <property type="match status" value="1"/>
</dbReference>
<evidence type="ECO:0000256" key="15">
    <source>
        <dbReference type="ARBA" id="ARBA00023316"/>
    </source>
</evidence>
<dbReference type="PANTHER" id="PTHR30627:SF1">
    <property type="entry name" value="PEPTIDOGLYCAN D,D-TRANSPEPTIDASE FTSI"/>
    <property type="match status" value="1"/>
</dbReference>
<dbReference type="EC" id="3.4.16.4" evidence="16"/>
<dbReference type="GO" id="GO:0009002">
    <property type="term" value="F:serine-type D-Ala-D-Ala carboxypeptidase activity"/>
    <property type="evidence" value="ECO:0007669"/>
    <property type="project" value="UniProtKB-UniRule"/>
</dbReference>
<evidence type="ECO:0000256" key="13">
    <source>
        <dbReference type="ARBA" id="ARBA00023210"/>
    </source>
</evidence>
<dbReference type="SUPFAM" id="SSF56519">
    <property type="entry name" value="Penicillin binding protein dimerisation domain"/>
    <property type="match status" value="1"/>
</dbReference>
<keyword evidence="15 16" id="KW-0961">Cell wall biogenesis/degradation</keyword>
<dbReference type="RefSeq" id="WP_102611319.1">
    <property type="nucleotide sequence ID" value="NZ_CADIKD010000012.1"/>
</dbReference>
<evidence type="ECO:0000256" key="3">
    <source>
        <dbReference type="ARBA" id="ARBA00022519"/>
    </source>
</evidence>
<gene>
    <name evidence="16" type="primary">ftsI</name>
    <name evidence="19" type="ORF">C0Z19_18695</name>
</gene>
<dbReference type="InterPro" id="IPR050515">
    <property type="entry name" value="Beta-lactam/transpept"/>
</dbReference>
<dbReference type="Gene3D" id="3.30.450.330">
    <property type="match status" value="1"/>
</dbReference>
<dbReference type="PANTHER" id="PTHR30627">
    <property type="entry name" value="PEPTIDOGLYCAN D,D-TRANSPEPTIDASE"/>
    <property type="match status" value="1"/>
</dbReference>
<evidence type="ECO:0000256" key="11">
    <source>
        <dbReference type="ARBA" id="ARBA00022989"/>
    </source>
</evidence>
<evidence type="ECO:0000256" key="6">
    <source>
        <dbReference type="ARBA" id="ARBA00022670"/>
    </source>
</evidence>
<dbReference type="GO" id="GO:0008360">
    <property type="term" value="P:regulation of cell shape"/>
    <property type="evidence" value="ECO:0007669"/>
    <property type="project" value="UniProtKB-KW"/>
</dbReference>
<protein>
    <recommendedName>
        <fullName evidence="16">Peptidoglycan D,D-transpeptidase FtsI</fullName>
        <ecNumber evidence="16">3.4.16.4</ecNumber>
    </recommendedName>
    <alternativeName>
        <fullName evidence="16">Penicillin-binding protein 3</fullName>
        <shortName evidence="16">PBP-3</shortName>
    </alternativeName>
</protein>
<dbReference type="GO" id="GO:0000917">
    <property type="term" value="P:division septum assembly"/>
    <property type="evidence" value="ECO:0007669"/>
    <property type="project" value="UniProtKB-KW"/>
</dbReference>
<dbReference type="InterPro" id="IPR012338">
    <property type="entry name" value="Beta-lactam/transpept-like"/>
</dbReference>
<comment type="caution">
    <text evidence="19">The sequence shown here is derived from an EMBL/GenBank/DDBJ whole genome shotgun (WGS) entry which is preliminary data.</text>
</comment>
<evidence type="ECO:0000256" key="5">
    <source>
        <dbReference type="ARBA" id="ARBA00022645"/>
    </source>
</evidence>
<dbReference type="GO" id="GO:0008658">
    <property type="term" value="F:penicillin binding"/>
    <property type="evidence" value="ECO:0007669"/>
    <property type="project" value="InterPro"/>
</dbReference>
<evidence type="ECO:0000256" key="10">
    <source>
        <dbReference type="ARBA" id="ARBA00022984"/>
    </source>
</evidence>
<comment type="pathway">
    <text evidence="16">Cell wall biogenesis; peptidoglycan biosynthesis.</text>
</comment>
<feature type="active site" description="Acyl-ester intermediate" evidence="16">
    <location>
        <position position="305"/>
    </location>
</feature>
<dbReference type="Proteomes" id="UP000235347">
    <property type="component" value="Unassembled WGS sequence"/>
</dbReference>
<keyword evidence="20" id="KW-1185">Reference proteome</keyword>
<keyword evidence="12 16" id="KW-0472">Membrane</keyword>
<evidence type="ECO:0000256" key="8">
    <source>
        <dbReference type="ARBA" id="ARBA00022801"/>
    </source>
</evidence>
<evidence type="ECO:0000256" key="7">
    <source>
        <dbReference type="ARBA" id="ARBA00022692"/>
    </source>
</evidence>
<keyword evidence="14 16" id="KW-0131">Cell cycle</keyword>
<keyword evidence="10 16" id="KW-0573">Peptidoglycan synthesis</keyword>
<evidence type="ECO:0000256" key="4">
    <source>
        <dbReference type="ARBA" id="ARBA00022618"/>
    </source>
</evidence>
<proteinExistence type="inferred from homology"/>
<dbReference type="Pfam" id="PF03717">
    <property type="entry name" value="PBP_dimer"/>
    <property type="match status" value="1"/>
</dbReference>
<comment type="subcellular location">
    <subcellularLocation>
        <location evidence="16">Cell inner membrane</location>
        <topology evidence="16">Single-pass membrane protein</topology>
    </subcellularLocation>
    <subcellularLocation>
        <location evidence="1">Membrane</location>
    </subcellularLocation>
</comment>
<keyword evidence="6 16" id="KW-0645">Protease</keyword>
<keyword evidence="2 16" id="KW-1003">Cell membrane</keyword>
<keyword evidence="8 16" id="KW-0378">Hydrolase</keyword>
<dbReference type="Pfam" id="PF00905">
    <property type="entry name" value="Transpeptidase"/>
    <property type="match status" value="1"/>
</dbReference>
<comment type="function">
    <text evidence="16">Catalyzes cross-linking of the peptidoglycan cell wall at the division septum.</text>
</comment>
<dbReference type="InterPro" id="IPR036138">
    <property type="entry name" value="PBP_dimer_sf"/>
</dbReference>
<accession>A0A2N7VWD8</accession>
<dbReference type="SUPFAM" id="SSF56601">
    <property type="entry name" value="beta-lactamase/transpeptidase-like"/>
    <property type="match status" value="1"/>
</dbReference>
<dbReference type="InterPro" id="IPR001460">
    <property type="entry name" value="PCN-bd_Tpept"/>
</dbReference>
<name>A0A2N7VWD8_9BURK</name>
<feature type="domain" description="Penicillin-binding protein transpeptidase" evidence="17">
    <location>
        <begin position="258"/>
        <end position="555"/>
    </location>
</feature>
<dbReference type="GO" id="GO:0009252">
    <property type="term" value="P:peptidoglycan biosynthetic process"/>
    <property type="evidence" value="ECO:0007669"/>
    <property type="project" value="UniProtKB-UniRule"/>
</dbReference>
<dbReference type="AlphaFoldDB" id="A0A2N7VWD8"/>
<dbReference type="GO" id="GO:0008955">
    <property type="term" value="F:peptidoglycan glycosyltransferase activity"/>
    <property type="evidence" value="ECO:0007669"/>
    <property type="project" value="InterPro"/>
</dbReference>
<evidence type="ECO:0000256" key="1">
    <source>
        <dbReference type="ARBA" id="ARBA00004370"/>
    </source>
</evidence>
<keyword evidence="7 16" id="KW-0812">Transmembrane</keyword>
<feature type="transmembrane region" description="Helical" evidence="16">
    <location>
        <begin position="29"/>
        <end position="48"/>
    </location>
</feature>
<dbReference type="GO" id="GO:0005886">
    <property type="term" value="C:plasma membrane"/>
    <property type="evidence" value="ECO:0007669"/>
    <property type="project" value="UniProtKB-SubCell"/>
</dbReference>
<dbReference type="GO" id="GO:0043093">
    <property type="term" value="P:FtsZ-dependent cytokinesis"/>
    <property type="evidence" value="ECO:0007669"/>
    <property type="project" value="UniProtKB-UniRule"/>
</dbReference>
<keyword evidence="3 16" id="KW-0997">Cell inner membrane</keyword>
<dbReference type="GO" id="GO:0071555">
    <property type="term" value="P:cell wall organization"/>
    <property type="evidence" value="ECO:0007669"/>
    <property type="project" value="UniProtKB-KW"/>
</dbReference>
<dbReference type="InterPro" id="IPR005311">
    <property type="entry name" value="PBP_dimer"/>
</dbReference>
<sequence length="581" mass="63381">MNRPRNTHGFKQSEVLGENLYLRFRLRSALLGAAFALAFLALIARAFWVQCINDGFYQLQGDIRQIRDFTVHAARGRILDRNGHILAMSLPTRALWVDARDVPSVARNKLASVAALLGIDSGRVEDVYREHRTFAYLRRQVPLATANAAMRLDIPGLYAERDYRRFYPEGQIAAQVTGFAGVDGNGQEGIERVDNRFLTGIDGNRRVLRNARGQIIDTLNFVGPKPGRNIRLSIDRSIQFAAFQAVRNAVRRSGAKAGSAVVLDAHTGEILAMANWPTYDPNRNAARSGRQIRNRAVTDVFEPGSVLKPLTIALALQRGVVTPDSIVTTDGGRLRLDHAVIHDDADFGVLTVSQVIQKSSNVGTTKIALQLKPRDMWRNFRAVGLGRAPSAGLPGAAAGNLRPYQHWRRIDQATMSYGYGLSASLLQLAQVYTIFANDGVFVPATIHERGAARVHGRRIYSARVAREVLAMLESVVSKDGTAPQAQVAGYTVAGKTGTAYRWTAKGYDHSQYRASFVGIVPASAPRVIIAVSIDRPSKGSHFGGAVSGPAFAKIAARTMHILNVSPNELTANELYSQAPAT</sequence>
<dbReference type="EMBL" id="PNYB01000016">
    <property type="protein sequence ID" value="PMS21452.1"/>
    <property type="molecule type" value="Genomic_DNA"/>
</dbReference>
<dbReference type="Gene3D" id="3.90.1310.10">
    <property type="entry name" value="Penicillin-binding protein 2a (Domain 2)"/>
    <property type="match status" value="1"/>
</dbReference>
<dbReference type="UniPathway" id="UPA00219"/>
<feature type="domain" description="Penicillin-binding protein dimerisation" evidence="18">
    <location>
        <begin position="71"/>
        <end position="219"/>
    </location>
</feature>
<comment type="catalytic activity">
    <reaction evidence="16">
        <text>Preferential cleavage: (Ac)2-L-Lys-D-Ala-|-D-Ala. Also transpeptidation of peptidyl-alanyl moieties that are N-acyl substituents of D-alanine.</text>
        <dbReference type="EC" id="3.4.16.4"/>
    </reaction>
</comment>
<dbReference type="Gene3D" id="3.40.710.10">
    <property type="entry name" value="DD-peptidase/beta-lactamase superfamily"/>
    <property type="match status" value="1"/>
</dbReference>
<evidence type="ECO:0000256" key="12">
    <source>
        <dbReference type="ARBA" id="ARBA00023136"/>
    </source>
</evidence>
<evidence type="ECO:0000256" key="2">
    <source>
        <dbReference type="ARBA" id="ARBA00022475"/>
    </source>
</evidence>
<evidence type="ECO:0000259" key="17">
    <source>
        <dbReference type="Pfam" id="PF00905"/>
    </source>
</evidence>
<keyword evidence="13 16" id="KW-0717">Septation</keyword>
<evidence type="ECO:0000256" key="9">
    <source>
        <dbReference type="ARBA" id="ARBA00022960"/>
    </source>
</evidence>